<reference evidence="4" key="1">
    <citation type="submission" date="2023-04" db="EMBL/GenBank/DDBJ databases">
        <title>Sphingomonas sp. MAHUQ-71 isolated from rice field.</title>
        <authorList>
            <person name="Huq M.A."/>
        </authorList>
    </citation>
    <scope>NUCLEOTIDE SEQUENCE</scope>
    <source>
        <strain evidence="4">MAHUQ-71</strain>
    </source>
</reference>
<gene>
    <name evidence="4" type="ORF">QGN17_18630</name>
</gene>
<feature type="region of interest" description="Disordered" evidence="1">
    <location>
        <begin position="170"/>
        <end position="313"/>
    </location>
</feature>
<feature type="compositionally biased region" description="Pro residues" evidence="1">
    <location>
        <begin position="234"/>
        <end position="244"/>
    </location>
</feature>
<dbReference type="EMBL" id="JARYGZ010000004">
    <property type="protein sequence ID" value="MDH7640756.1"/>
    <property type="molecule type" value="Genomic_DNA"/>
</dbReference>
<name>A0ABT6N6N8_9SPHN</name>
<dbReference type="PRINTS" id="PR01217">
    <property type="entry name" value="PRICHEXTENSN"/>
</dbReference>
<proteinExistence type="predicted"/>
<dbReference type="SUPFAM" id="SSF50156">
    <property type="entry name" value="PDZ domain-like"/>
    <property type="match status" value="1"/>
</dbReference>
<dbReference type="Gene3D" id="2.30.42.10">
    <property type="match status" value="1"/>
</dbReference>
<evidence type="ECO:0000313" key="4">
    <source>
        <dbReference type="EMBL" id="MDH7640756.1"/>
    </source>
</evidence>
<dbReference type="Proteomes" id="UP001160625">
    <property type="component" value="Unassembled WGS sequence"/>
</dbReference>
<evidence type="ECO:0000256" key="1">
    <source>
        <dbReference type="SAM" id="MobiDB-lite"/>
    </source>
</evidence>
<protein>
    <recommendedName>
        <fullName evidence="3">PDZ domain-containing protein</fullName>
    </recommendedName>
</protein>
<feature type="compositionally biased region" description="Pro residues" evidence="1">
    <location>
        <begin position="174"/>
        <end position="186"/>
    </location>
</feature>
<keyword evidence="2" id="KW-0732">Signal</keyword>
<keyword evidence="5" id="KW-1185">Reference proteome</keyword>
<dbReference type="RefSeq" id="WP_281046109.1">
    <property type="nucleotide sequence ID" value="NZ_JARYGZ010000004.1"/>
</dbReference>
<comment type="caution">
    <text evidence="4">The sequence shown here is derived from an EMBL/GenBank/DDBJ whole genome shotgun (WGS) entry which is preliminary data.</text>
</comment>
<evidence type="ECO:0000256" key="2">
    <source>
        <dbReference type="SAM" id="SignalP"/>
    </source>
</evidence>
<dbReference type="PROSITE" id="PS50106">
    <property type="entry name" value="PDZ"/>
    <property type="match status" value="1"/>
</dbReference>
<organism evidence="4 5">
    <name type="scientific">Sphingomonas oryzagri</name>
    <dbReference type="NCBI Taxonomy" id="3042314"/>
    <lineage>
        <taxon>Bacteria</taxon>
        <taxon>Pseudomonadati</taxon>
        <taxon>Pseudomonadota</taxon>
        <taxon>Alphaproteobacteria</taxon>
        <taxon>Sphingomonadales</taxon>
        <taxon>Sphingomonadaceae</taxon>
        <taxon>Sphingomonas</taxon>
    </lineage>
</organism>
<accession>A0ABT6N6N8</accession>
<dbReference type="InterPro" id="IPR036034">
    <property type="entry name" value="PDZ_sf"/>
</dbReference>
<feature type="compositionally biased region" description="Pro residues" evidence="1">
    <location>
        <begin position="278"/>
        <end position="299"/>
    </location>
</feature>
<feature type="compositionally biased region" description="Low complexity" evidence="1">
    <location>
        <begin position="187"/>
        <end position="197"/>
    </location>
</feature>
<evidence type="ECO:0000259" key="3">
    <source>
        <dbReference type="PROSITE" id="PS50106"/>
    </source>
</evidence>
<dbReference type="InterPro" id="IPR001478">
    <property type="entry name" value="PDZ"/>
</dbReference>
<evidence type="ECO:0000313" key="5">
    <source>
        <dbReference type="Proteomes" id="UP001160625"/>
    </source>
</evidence>
<feature type="compositionally biased region" description="Low complexity" evidence="1">
    <location>
        <begin position="205"/>
        <end position="218"/>
    </location>
</feature>
<feature type="domain" description="PDZ" evidence="3">
    <location>
        <begin position="304"/>
        <end position="389"/>
    </location>
</feature>
<feature type="signal peptide" evidence="2">
    <location>
        <begin position="1"/>
        <end position="21"/>
    </location>
</feature>
<sequence length="393" mass="39296">MKRISGLALASASLISLPLHAAAPDPAPTIATDAQGTTLTGVHHLNGAAFSLIVTDWWLSGTIANGQAQDVRLIVEVHLPQYPLLDRATDAAGRKLDVVILNRGPSARWRMKASERVAVVLPHDVAEKARTAGLSITVSGKDRSFPISVPADAMAHFLDAYAQAASGAGAAPAAQPPASVPPPPSTPVVEAPATQAPEPVPTPAPSASSTEAPATQVPAPQPAPVTPPVAASAPQPPAAPPAAAPPLSDDDDPAITPVPDTRVRLPDGSFAPGQAPVASPPPSPPPAPPAAAPSPPPPAASAEDMPVPESGGGHGVWVDSLGIQFVATSSGAMVLLVRPGSIAASKGIESGDFIEAVDGVAIKALTAPQMAAKIGAPGVKVLHMIAAGDVKIR</sequence>
<dbReference type="SMART" id="SM00228">
    <property type="entry name" value="PDZ"/>
    <property type="match status" value="1"/>
</dbReference>
<feature type="chain" id="PRO_5045133039" description="PDZ domain-containing protein" evidence="2">
    <location>
        <begin position="22"/>
        <end position="393"/>
    </location>
</feature>